<dbReference type="GO" id="GO:1990281">
    <property type="term" value="C:efflux pump complex"/>
    <property type="evidence" value="ECO:0007669"/>
    <property type="project" value="TreeGrafter"/>
</dbReference>
<dbReference type="Gene3D" id="2.40.50.100">
    <property type="match status" value="1"/>
</dbReference>
<dbReference type="AlphaFoldDB" id="A0A857J8N4"/>
<evidence type="ECO:0000313" key="3">
    <source>
        <dbReference type="Proteomes" id="UP000464787"/>
    </source>
</evidence>
<dbReference type="PANTHER" id="PTHR30469">
    <property type="entry name" value="MULTIDRUG RESISTANCE PROTEIN MDTA"/>
    <property type="match status" value="1"/>
</dbReference>
<dbReference type="Proteomes" id="UP000464787">
    <property type="component" value="Chromosome"/>
</dbReference>
<reference evidence="2 3" key="1">
    <citation type="submission" date="2020-01" db="EMBL/GenBank/DDBJ databases">
        <title>Genome sequencing of strain KACC 21265.</title>
        <authorList>
            <person name="Heo J."/>
            <person name="Kim S.-J."/>
            <person name="Kim J.-S."/>
            <person name="Hong S.-B."/>
            <person name="Kwon S.-W."/>
        </authorList>
    </citation>
    <scope>NUCLEOTIDE SEQUENCE [LARGE SCALE GENOMIC DNA]</scope>
    <source>
        <strain evidence="2 3">KACC 21265</strain>
    </source>
</reference>
<feature type="chain" id="PRO_5032839312" evidence="1">
    <location>
        <begin position="31"/>
        <end position="320"/>
    </location>
</feature>
<evidence type="ECO:0000256" key="1">
    <source>
        <dbReference type="SAM" id="SignalP"/>
    </source>
</evidence>
<accession>A0A857J8N4</accession>
<dbReference type="Gene3D" id="1.10.287.470">
    <property type="entry name" value="Helix hairpin bin"/>
    <property type="match status" value="1"/>
</dbReference>
<dbReference type="PANTHER" id="PTHR30469:SF15">
    <property type="entry name" value="HLYD FAMILY OF SECRETION PROTEINS"/>
    <property type="match status" value="1"/>
</dbReference>
<dbReference type="EMBL" id="CP047650">
    <property type="protein sequence ID" value="QHI99583.1"/>
    <property type="molecule type" value="Genomic_DNA"/>
</dbReference>
<sequence>MNISQTPVRGALTLLLTLPLLLAGCNERNAAIASAQAQAQAPAAGARSVAIARGKVEVQGGLVELSAPADGLVEAVNVAEGDTVKKGQVLLRLAADAARQDSAVAEAELKAAQARQQAQAVKLPAARQYAARLAEAAAAGGLDRQRADDAQQAARELEAAVAVATAETQVAARKLAQSQALVARLSLGSPVDGSVVRVAVHTGAHLETQSGRTLLVLLPNRPLQVRAELNESFAAAVRTGMSADVSIDSTAGASAAPRRAKVVRVASVMGATRLDDDGSAPRAGQRVVDCFLVFDQAPAAGAQEAGAWRVGQNVRVNFHE</sequence>
<keyword evidence="1" id="KW-0732">Signal</keyword>
<gene>
    <name evidence="2" type="ORF">GT347_17355</name>
</gene>
<proteinExistence type="predicted"/>
<feature type="signal peptide" evidence="1">
    <location>
        <begin position="1"/>
        <end position="30"/>
    </location>
</feature>
<name>A0A857J8N4_9BURK</name>
<evidence type="ECO:0000313" key="2">
    <source>
        <dbReference type="EMBL" id="QHI99583.1"/>
    </source>
</evidence>
<organism evidence="2 3">
    <name type="scientific">Xylophilus rhododendri</name>
    <dbReference type="NCBI Taxonomy" id="2697032"/>
    <lineage>
        <taxon>Bacteria</taxon>
        <taxon>Pseudomonadati</taxon>
        <taxon>Pseudomonadota</taxon>
        <taxon>Betaproteobacteria</taxon>
        <taxon>Burkholderiales</taxon>
        <taxon>Xylophilus</taxon>
    </lineage>
</organism>
<dbReference type="Gene3D" id="2.40.30.170">
    <property type="match status" value="1"/>
</dbReference>
<dbReference type="RefSeq" id="WP_160553395.1">
    <property type="nucleotide sequence ID" value="NZ_CP047650.1"/>
</dbReference>
<dbReference type="SUPFAM" id="SSF111369">
    <property type="entry name" value="HlyD-like secretion proteins"/>
    <property type="match status" value="1"/>
</dbReference>
<protein>
    <submittedName>
        <fullName evidence="2">HlyD family efflux transporter periplasmic adaptor subunit</fullName>
    </submittedName>
</protein>
<dbReference type="KEGG" id="xyk:GT347_17355"/>
<keyword evidence="3" id="KW-1185">Reference proteome</keyword>
<dbReference type="GO" id="GO:0015562">
    <property type="term" value="F:efflux transmembrane transporter activity"/>
    <property type="evidence" value="ECO:0007669"/>
    <property type="project" value="TreeGrafter"/>
</dbReference>